<evidence type="ECO:0000256" key="9">
    <source>
        <dbReference type="RuleBase" id="RU369079"/>
    </source>
</evidence>
<comment type="caution">
    <text evidence="11">The sequence shown here is derived from an EMBL/GenBank/DDBJ whole genome shotgun (WGS) entry which is preliminary data.</text>
</comment>
<feature type="transmembrane region" description="Helical" evidence="9">
    <location>
        <begin position="53"/>
        <end position="71"/>
    </location>
</feature>
<accession>A0A261U310</accession>
<gene>
    <name evidence="11" type="ORF">CAL20_12975</name>
</gene>
<evidence type="ECO:0000256" key="8">
    <source>
        <dbReference type="ARBA" id="ARBA00038436"/>
    </source>
</evidence>
<keyword evidence="6 9" id="KW-1133">Transmembrane helix</keyword>
<comment type="function">
    <text evidence="9">Part of the tripartite ATP-independent periplasmic (TRAP) transport system.</text>
</comment>
<dbReference type="Pfam" id="PF04290">
    <property type="entry name" value="DctQ"/>
    <property type="match status" value="1"/>
</dbReference>
<evidence type="ECO:0000259" key="10">
    <source>
        <dbReference type="Pfam" id="PF04290"/>
    </source>
</evidence>
<keyword evidence="2 9" id="KW-0813">Transport</keyword>
<dbReference type="PANTHER" id="PTHR35011:SF10">
    <property type="entry name" value="TRAP TRANSPORTER SMALL PERMEASE PROTEIN"/>
    <property type="match status" value="1"/>
</dbReference>
<dbReference type="PANTHER" id="PTHR35011">
    <property type="entry name" value="2,3-DIKETO-L-GULONATE TRAP TRANSPORTER SMALL PERMEASE PROTEIN YIAM"/>
    <property type="match status" value="1"/>
</dbReference>
<evidence type="ECO:0000313" key="12">
    <source>
        <dbReference type="Proteomes" id="UP000216885"/>
    </source>
</evidence>
<comment type="subcellular location">
    <subcellularLocation>
        <location evidence="1 9">Cell inner membrane</location>
        <topology evidence="1 9">Multi-pass membrane protein</topology>
    </subcellularLocation>
</comment>
<comment type="subunit">
    <text evidence="9">The complex comprises the extracytoplasmic solute receptor protein and the two transmembrane proteins.</text>
</comment>
<evidence type="ECO:0000256" key="5">
    <source>
        <dbReference type="ARBA" id="ARBA00022692"/>
    </source>
</evidence>
<name>A0A261U310_9BORD</name>
<comment type="similarity">
    <text evidence="8 9">Belongs to the TRAP transporter small permease family.</text>
</comment>
<evidence type="ECO:0000256" key="1">
    <source>
        <dbReference type="ARBA" id="ARBA00004429"/>
    </source>
</evidence>
<dbReference type="EMBL" id="NEVQ01000013">
    <property type="protein sequence ID" value="OZI56346.1"/>
    <property type="molecule type" value="Genomic_DNA"/>
</dbReference>
<feature type="domain" description="Tripartite ATP-independent periplasmic transporters DctQ component" evidence="10">
    <location>
        <begin position="30"/>
        <end position="159"/>
    </location>
</feature>
<protein>
    <recommendedName>
        <fullName evidence="9">TRAP transporter small permease protein</fullName>
    </recommendedName>
</protein>
<evidence type="ECO:0000256" key="7">
    <source>
        <dbReference type="ARBA" id="ARBA00023136"/>
    </source>
</evidence>
<proteinExistence type="inferred from homology"/>
<dbReference type="GO" id="GO:0015740">
    <property type="term" value="P:C4-dicarboxylate transport"/>
    <property type="evidence" value="ECO:0007669"/>
    <property type="project" value="TreeGrafter"/>
</dbReference>
<evidence type="ECO:0000256" key="2">
    <source>
        <dbReference type="ARBA" id="ARBA00022448"/>
    </source>
</evidence>
<dbReference type="AlphaFoldDB" id="A0A261U310"/>
<feature type="transmembrane region" description="Helical" evidence="9">
    <location>
        <begin position="92"/>
        <end position="115"/>
    </location>
</feature>
<reference evidence="11 12" key="1">
    <citation type="submission" date="2017-05" db="EMBL/GenBank/DDBJ databases">
        <title>Complete and WGS of Bordetella genogroups.</title>
        <authorList>
            <person name="Spilker T."/>
            <person name="LiPuma J."/>
        </authorList>
    </citation>
    <scope>NUCLEOTIDE SEQUENCE [LARGE SCALE GENOMIC DNA]</scope>
    <source>
        <strain evidence="11 12">AU9919</strain>
    </source>
</reference>
<keyword evidence="3" id="KW-1003">Cell membrane</keyword>
<dbReference type="Proteomes" id="UP000216885">
    <property type="component" value="Unassembled WGS sequence"/>
</dbReference>
<sequence length="186" mass="20464">MSYLTSARMLFERLSCMAALAGLYVLFATTLLVSADVLVRKVFGVAFVGADELGGYALALATSWALSYAFFQGSHIRVNVLHMTLPPRAKAWLDVLAVLTTVVLIGILTWQIWVLAFDSWTFDAVSNTPLRVPMWIPQFIFLAGVLLFLISAVLVLLESLGLALQGKYEETIALVEEDEQAGEYTL</sequence>
<feature type="transmembrane region" description="Helical" evidence="9">
    <location>
        <begin position="135"/>
        <end position="157"/>
    </location>
</feature>
<keyword evidence="5 9" id="KW-0812">Transmembrane</keyword>
<evidence type="ECO:0000256" key="3">
    <source>
        <dbReference type="ARBA" id="ARBA00022475"/>
    </source>
</evidence>
<organism evidence="11 12">
    <name type="scientific">Bordetella genomosp. 4</name>
    <dbReference type="NCBI Taxonomy" id="463044"/>
    <lineage>
        <taxon>Bacteria</taxon>
        <taxon>Pseudomonadati</taxon>
        <taxon>Pseudomonadota</taxon>
        <taxon>Betaproteobacteria</taxon>
        <taxon>Burkholderiales</taxon>
        <taxon>Alcaligenaceae</taxon>
        <taxon>Bordetella</taxon>
    </lineage>
</organism>
<evidence type="ECO:0000256" key="6">
    <source>
        <dbReference type="ARBA" id="ARBA00022989"/>
    </source>
</evidence>
<evidence type="ECO:0000256" key="4">
    <source>
        <dbReference type="ARBA" id="ARBA00022519"/>
    </source>
</evidence>
<dbReference type="InterPro" id="IPR007387">
    <property type="entry name" value="TRAP_DctQ"/>
</dbReference>
<dbReference type="RefSeq" id="WP_094838055.1">
    <property type="nucleotide sequence ID" value="NZ_NEVQ01000013.1"/>
</dbReference>
<evidence type="ECO:0000313" key="11">
    <source>
        <dbReference type="EMBL" id="OZI56346.1"/>
    </source>
</evidence>
<dbReference type="GO" id="GO:0005886">
    <property type="term" value="C:plasma membrane"/>
    <property type="evidence" value="ECO:0007669"/>
    <property type="project" value="UniProtKB-SubCell"/>
</dbReference>
<dbReference type="InterPro" id="IPR055348">
    <property type="entry name" value="DctQ"/>
</dbReference>
<keyword evidence="12" id="KW-1185">Reference proteome</keyword>
<keyword evidence="4 9" id="KW-0997">Cell inner membrane</keyword>
<dbReference type="GO" id="GO:0022857">
    <property type="term" value="F:transmembrane transporter activity"/>
    <property type="evidence" value="ECO:0007669"/>
    <property type="project" value="UniProtKB-UniRule"/>
</dbReference>
<comment type="caution">
    <text evidence="9">Lacks conserved residue(s) required for the propagation of feature annotation.</text>
</comment>
<keyword evidence="7 9" id="KW-0472">Membrane</keyword>